<protein>
    <submittedName>
        <fullName evidence="1">Uncharacterized protein</fullName>
    </submittedName>
</protein>
<accession>A0A9X8N0F1</accession>
<dbReference type="Proteomes" id="UP000184388">
    <property type="component" value="Unassembled WGS sequence"/>
</dbReference>
<sequence>MEGFEKPTGVTLIRLPEGMRHPFGEVSGHATDPFTGKELVMVLWIGASKPLPYDPDELTYIDRPENR</sequence>
<name>A0A9X8N0F1_9ACTN</name>
<dbReference type="AlphaFoldDB" id="A0A9X8N0F1"/>
<organism evidence="1 2">
    <name type="scientific">Streptomyces yunnanensis</name>
    <dbReference type="NCBI Taxonomy" id="156453"/>
    <lineage>
        <taxon>Bacteria</taxon>
        <taxon>Bacillati</taxon>
        <taxon>Actinomycetota</taxon>
        <taxon>Actinomycetes</taxon>
        <taxon>Kitasatosporales</taxon>
        <taxon>Streptomycetaceae</taxon>
        <taxon>Streptomyces</taxon>
    </lineage>
</organism>
<evidence type="ECO:0000313" key="2">
    <source>
        <dbReference type="Proteomes" id="UP000184388"/>
    </source>
</evidence>
<evidence type="ECO:0000313" key="1">
    <source>
        <dbReference type="EMBL" id="SHM52009.1"/>
    </source>
</evidence>
<gene>
    <name evidence="1" type="ORF">SAMN05216268_111285</name>
</gene>
<proteinExistence type="predicted"/>
<dbReference type="EMBL" id="FRBK01000011">
    <property type="protein sequence ID" value="SHM52009.1"/>
    <property type="molecule type" value="Genomic_DNA"/>
</dbReference>
<reference evidence="2" key="1">
    <citation type="submission" date="2016-11" db="EMBL/GenBank/DDBJ databases">
        <authorList>
            <person name="Jaros S."/>
            <person name="Januszkiewicz K."/>
            <person name="Wedrychowicz H."/>
        </authorList>
    </citation>
    <scope>NUCLEOTIDE SEQUENCE [LARGE SCALE GENOMIC DNA]</scope>
    <source>
        <strain evidence="2">CGMCC 4.3555</strain>
    </source>
</reference>
<dbReference type="RefSeq" id="WP_073446282.1">
    <property type="nucleotide sequence ID" value="NZ_FRBK01000011.1"/>
</dbReference>
<comment type="caution">
    <text evidence="1">The sequence shown here is derived from an EMBL/GenBank/DDBJ whole genome shotgun (WGS) entry which is preliminary data.</text>
</comment>